<dbReference type="OrthoDB" id="47328at2759"/>
<accession>A0A8K0JVH3</accession>
<proteinExistence type="predicted"/>
<evidence type="ECO:0000313" key="4">
    <source>
        <dbReference type="Proteomes" id="UP000792457"/>
    </source>
</evidence>
<reference evidence="3" key="2">
    <citation type="submission" date="2017-10" db="EMBL/GenBank/DDBJ databases">
        <title>Ladona fulva Genome sequencing and assembly.</title>
        <authorList>
            <person name="Murali S."/>
            <person name="Richards S."/>
            <person name="Bandaranaike D."/>
            <person name="Bellair M."/>
            <person name="Blankenburg K."/>
            <person name="Chao H."/>
            <person name="Dinh H."/>
            <person name="Doddapaneni H."/>
            <person name="Dugan-Rocha S."/>
            <person name="Elkadiri S."/>
            <person name="Gnanaolivu R."/>
            <person name="Hernandez B."/>
            <person name="Skinner E."/>
            <person name="Javaid M."/>
            <person name="Lee S."/>
            <person name="Li M."/>
            <person name="Ming W."/>
            <person name="Munidasa M."/>
            <person name="Muniz J."/>
            <person name="Nguyen L."/>
            <person name="Hughes D."/>
            <person name="Osuji N."/>
            <person name="Pu L.-L."/>
            <person name="Puazo M."/>
            <person name="Qu C."/>
            <person name="Quiroz J."/>
            <person name="Raj R."/>
            <person name="Weissenberger G."/>
            <person name="Xin Y."/>
            <person name="Zou X."/>
            <person name="Han Y."/>
            <person name="Worley K."/>
            <person name="Muzny D."/>
            <person name="Gibbs R."/>
        </authorList>
    </citation>
    <scope>NUCLEOTIDE SEQUENCE</scope>
    <source>
        <strain evidence="3">Sampled in the wild</strain>
    </source>
</reference>
<dbReference type="Proteomes" id="UP000792457">
    <property type="component" value="Unassembled WGS sequence"/>
</dbReference>
<dbReference type="Pfam" id="PF11878">
    <property type="entry name" value="DOCK_C-D_N"/>
    <property type="match status" value="1"/>
</dbReference>
<comment type="caution">
    <text evidence="3">The sequence shown here is derived from an EMBL/GenBank/DDBJ whole genome shotgun (WGS) entry which is preliminary data.</text>
</comment>
<gene>
    <name evidence="3" type="ORF">J437_LFUL002712</name>
</gene>
<keyword evidence="4" id="KW-1185">Reference proteome</keyword>
<dbReference type="EMBL" id="KZ308148">
    <property type="protein sequence ID" value="KAG8222989.1"/>
    <property type="molecule type" value="Genomic_DNA"/>
</dbReference>
<reference evidence="3" key="1">
    <citation type="submission" date="2013-04" db="EMBL/GenBank/DDBJ databases">
        <authorList>
            <person name="Qu J."/>
            <person name="Murali S.C."/>
            <person name="Bandaranaike D."/>
            <person name="Bellair M."/>
            <person name="Blankenburg K."/>
            <person name="Chao H."/>
            <person name="Dinh H."/>
            <person name="Doddapaneni H."/>
            <person name="Downs B."/>
            <person name="Dugan-Rocha S."/>
            <person name="Elkadiri S."/>
            <person name="Gnanaolivu R.D."/>
            <person name="Hernandez B."/>
            <person name="Javaid M."/>
            <person name="Jayaseelan J.C."/>
            <person name="Lee S."/>
            <person name="Li M."/>
            <person name="Ming W."/>
            <person name="Munidasa M."/>
            <person name="Muniz J."/>
            <person name="Nguyen L."/>
            <person name="Ongeri F."/>
            <person name="Osuji N."/>
            <person name="Pu L.-L."/>
            <person name="Puazo M."/>
            <person name="Qu C."/>
            <person name="Quiroz J."/>
            <person name="Raj R."/>
            <person name="Weissenberger G."/>
            <person name="Xin Y."/>
            <person name="Zou X."/>
            <person name="Han Y."/>
            <person name="Richards S."/>
            <person name="Worley K."/>
            <person name="Muzny D."/>
            <person name="Gibbs R."/>
        </authorList>
    </citation>
    <scope>NUCLEOTIDE SEQUENCE</scope>
    <source>
        <strain evidence="3">Sampled in the wild</strain>
    </source>
</reference>
<feature type="compositionally biased region" description="Low complexity" evidence="1">
    <location>
        <begin position="25"/>
        <end position="45"/>
    </location>
</feature>
<organism evidence="3 4">
    <name type="scientific">Ladona fulva</name>
    <name type="common">Scarce chaser dragonfly</name>
    <name type="synonym">Libellula fulva</name>
    <dbReference type="NCBI Taxonomy" id="123851"/>
    <lineage>
        <taxon>Eukaryota</taxon>
        <taxon>Metazoa</taxon>
        <taxon>Ecdysozoa</taxon>
        <taxon>Arthropoda</taxon>
        <taxon>Hexapoda</taxon>
        <taxon>Insecta</taxon>
        <taxon>Pterygota</taxon>
        <taxon>Palaeoptera</taxon>
        <taxon>Odonata</taxon>
        <taxon>Epiprocta</taxon>
        <taxon>Anisoptera</taxon>
        <taxon>Libelluloidea</taxon>
        <taxon>Libellulidae</taxon>
        <taxon>Ladona</taxon>
    </lineage>
</organism>
<dbReference type="AlphaFoldDB" id="A0A8K0JVH3"/>
<feature type="domain" description="Dedicator of cytokinesis C/D N-terminal" evidence="2">
    <location>
        <begin position="51"/>
        <end position="105"/>
    </location>
</feature>
<name>A0A8K0JVH3_LADFU</name>
<dbReference type="InterPro" id="IPR021816">
    <property type="entry name" value="DOCK_C/D_N"/>
</dbReference>
<protein>
    <recommendedName>
        <fullName evidence="2">Dedicator of cytokinesis C/D N-terminal domain-containing protein</fullName>
    </recommendedName>
</protein>
<evidence type="ECO:0000313" key="3">
    <source>
        <dbReference type="EMBL" id="KAG8222989.1"/>
    </source>
</evidence>
<evidence type="ECO:0000259" key="2">
    <source>
        <dbReference type="Pfam" id="PF11878"/>
    </source>
</evidence>
<evidence type="ECO:0000256" key="1">
    <source>
        <dbReference type="SAM" id="MobiDB-lite"/>
    </source>
</evidence>
<sequence>MASAQRAFAQKLSKHHAADVRRQISSSSYSRSLTKSDSNVSGFSSSVSLCDIVDPLDYEDFIQQHQLLVDRDPLRHVLDFPVNDVEVGVLPRKIRTLTPITPSESMYVFIK</sequence>
<feature type="region of interest" description="Disordered" evidence="1">
    <location>
        <begin position="1"/>
        <end position="45"/>
    </location>
</feature>